<name>A0A918PDS9_9SPHN</name>
<proteinExistence type="predicted"/>
<dbReference type="AlphaFoldDB" id="A0A918PDS9"/>
<dbReference type="EMBL" id="BMZA01000004">
    <property type="protein sequence ID" value="GGZ02486.1"/>
    <property type="molecule type" value="Genomic_DNA"/>
</dbReference>
<protein>
    <submittedName>
        <fullName evidence="1">Uncharacterized protein</fullName>
    </submittedName>
</protein>
<keyword evidence="2" id="KW-1185">Reference proteome</keyword>
<accession>A0A918PDS9</accession>
<dbReference type="RefSeq" id="WP_189620738.1">
    <property type="nucleotide sequence ID" value="NZ_BMZA01000004.1"/>
</dbReference>
<reference evidence="1" key="2">
    <citation type="submission" date="2020-09" db="EMBL/GenBank/DDBJ databases">
        <authorList>
            <person name="Sun Q."/>
            <person name="Kim S."/>
        </authorList>
    </citation>
    <scope>NUCLEOTIDE SEQUENCE</scope>
    <source>
        <strain evidence="1">KCTC 32255</strain>
    </source>
</reference>
<reference evidence="1" key="1">
    <citation type="journal article" date="2014" name="Int. J. Syst. Evol. Microbiol.">
        <title>Complete genome sequence of Corynebacterium casei LMG S-19264T (=DSM 44701T), isolated from a smear-ripened cheese.</title>
        <authorList>
            <consortium name="US DOE Joint Genome Institute (JGI-PGF)"/>
            <person name="Walter F."/>
            <person name="Albersmeier A."/>
            <person name="Kalinowski J."/>
            <person name="Ruckert C."/>
        </authorList>
    </citation>
    <scope>NUCLEOTIDE SEQUENCE</scope>
    <source>
        <strain evidence="1">KCTC 32255</strain>
    </source>
</reference>
<sequence length="79" mass="8762">MLTRWQKVELAARDQVIAHRFGGAPAPVNPWRRETVSHIRWNMARRKAEATIDAAQAALDDLGAMVGVPLPLVLPEARP</sequence>
<comment type="caution">
    <text evidence="1">The sequence shown here is derived from an EMBL/GenBank/DDBJ whole genome shotgun (WGS) entry which is preliminary data.</text>
</comment>
<evidence type="ECO:0000313" key="1">
    <source>
        <dbReference type="EMBL" id="GGZ02486.1"/>
    </source>
</evidence>
<organism evidence="1 2">
    <name type="scientific">Novosphingobium colocasiae</name>
    <dbReference type="NCBI Taxonomy" id="1256513"/>
    <lineage>
        <taxon>Bacteria</taxon>
        <taxon>Pseudomonadati</taxon>
        <taxon>Pseudomonadota</taxon>
        <taxon>Alphaproteobacteria</taxon>
        <taxon>Sphingomonadales</taxon>
        <taxon>Sphingomonadaceae</taxon>
        <taxon>Novosphingobium</taxon>
    </lineage>
</organism>
<gene>
    <name evidence="1" type="ORF">GCM10011614_16940</name>
</gene>
<dbReference type="Proteomes" id="UP000648075">
    <property type="component" value="Unassembled WGS sequence"/>
</dbReference>
<evidence type="ECO:0000313" key="2">
    <source>
        <dbReference type="Proteomes" id="UP000648075"/>
    </source>
</evidence>